<sequence length="172" mass="19568">MGFSSKIFNATRIQRPFDRKKILLDSKANMTITYNRQLQNYTNNTFKNVLKAIKSVSRVTVVCLESADARRNMYIAIAEEGMNTNEYVYLLLDNRKLGFNEEWKLQDGTSDGKDSVALSAAKKFFVIDSQPLNSSDQFVTDVIAKIQQPPFNCIDCSTLDPDTIQVCRFICL</sequence>
<dbReference type="InterPro" id="IPR001828">
    <property type="entry name" value="ANF_lig-bd_rcpt"/>
</dbReference>
<keyword evidence="4" id="KW-0472">Membrane</keyword>
<evidence type="ECO:0000259" key="5">
    <source>
        <dbReference type="Pfam" id="PF01094"/>
    </source>
</evidence>
<keyword evidence="3" id="KW-1133">Transmembrane helix</keyword>
<protein>
    <recommendedName>
        <fullName evidence="5">Receptor ligand binding region domain-containing protein</fullName>
    </recommendedName>
</protein>
<dbReference type="EMBL" id="UYYB01117641">
    <property type="protein sequence ID" value="VDM82426.1"/>
    <property type="molecule type" value="Genomic_DNA"/>
</dbReference>
<comment type="subcellular location">
    <subcellularLocation>
        <location evidence="1">Membrane</location>
    </subcellularLocation>
</comment>
<evidence type="ECO:0000256" key="3">
    <source>
        <dbReference type="ARBA" id="ARBA00022989"/>
    </source>
</evidence>
<evidence type="ECO:0000256" key="1">
    <source>
        <dbReference type="ARBA" id="ARBA00004370"/>
    </source>
</evidence>
<dbReference type="SUPFAM" id="SSF53822">
    <property type="entry name" value="Periplasmic binding protein-like I"/>
    <property type="match status" value="1"/>
</dbReference>
<keyword evidence="2" id="KW-0812">Transmembrane</keyword>
<accession>A0A3P7JG88</accession>
<dbReference type="InterPro" id="IPR028082">
    <property type="entry name" value="Peripla_BP_I"/>
</dbReference>
<gene>
    <name evidence="6" type="ORF">SVUK_LOCUS17424</name>
</gene>
<dbReference type="Gene3D" id="3.40.50.2300">
    <property type="match status" value="1"/>
</dbReference>
<keyword evidence="7" id="KW-1185">Reference proteome</keyword>
<evidence type="ECO:0000313" key="7">
    <source>
        <dbReference type="Proteomes" id="UP000270094"/>
    </source>
</evidence>
<proteinExistence type="predicted"/>
<dbReference type="Pfam" id="PF01094">
    <property type="entry name" value="ANF_receptor"/>
    <property type="match status" value="1"/>
</dbReference>
<reference evidence="6 7" key="1">
    <citation type="submission" date="2018-11" db="EMBL/GenBank/DDBJ databases">
        <authorList>
            <consortium name="Pathogen Informatics"/>
        </authorList>
    </citation>
    <scope>NUCLEOTIDE SEQUENCE [LARGE SCALE GENOMIC DNA]</scope>
</reference>
<organism evidence="6 7">
    <name type="scientific">Strongylus vulgaris</name>
    <name type="common">Blood worm</name>
    <dbReference type="NCBI Taxonomy" id="40348"/>
    <lineage>
        <taxon>Eukaryota</taxon>
        <taxon>Metazoa</taxon>
        <taxon>Ecdysozoa</taxon>
        <taxon>Nematoda</taxon>
        <taxon>Chromadorea</taxon>
        <taxon>Rhabditida</taxon>
        <taxon>Rhabditina</taxon>
        <taxon>Rhabditomorpha</taxon>
        <taxon>Strongyloidea</taxon>
        <taxon>Strongylidae</taxon>
        <taxon>Strongylus</taxon>
    </lineage>
</organism>
<dbReference type="GO" id="GO:0016020">
    <property type="term" value="C:membrane"/>
    <property type="evidence" value="ECO:0007669"/>
    <property type="project" value="UniProtKB-SubCell"/>
</dbReference>
<name>A0A3P7JG88_STRVU</name>
<dbReference type="AlphaFoldDB" id="A0A3P7JG88"/>
<dbReference type="Proteomes" id="UP000270094">
    <property type="component" value="Unassembled WGS sequence"/>
</dbReference>
<evidence type="ECO:0000313" key="6">
    <source>
        <dbReference type="EMBL" id="VDM82426.1"/>
    </source>
</evidence>
<evidence type="ECO:0000256" key="2">
    <source>
        <dbReference type="ARBA" id="ARBA00022692"/>
    </source>
</evidence>
<feature type="domain" description="Receptor ligand binding region" evidence="5">
    <location>
        <begin position="27"/>
        <end position="100"/>
    </location>
</feature>
<evidence type="ECO:0000256" key="4">
    <source>
        <dbReference type="ARBA" id="ARBA00023136"/>
    </source>
</evidence>
<dbReference type="OrthoDB" id="5867643at2759"/>